<evidence type="ECO:0000256" key="7">
    <source>
        <dbReference type="SAM" id="Phobius"/>
    </source>
</evidence>
<evidence type="ECO:0000256" key="2">
    <source>
        <dbReference type="ARBA" id="ARBA00022692"/>
    </source>
</evidence>
<feature type="transmembrane region" description="Helical" evidence="7">
    <location>
        <begin position="133"/>
        <end position="155"/>
    </location>
</feature>
<feature type="transmembrane region" description="Helical" evidence="7">
    <location>
        <begin position="275"/>
        <end position="308"/>
    </location>
</feature>
<dbReference type="InterPro" id="IPR023271">
    <property type="entry name" value="Aquaporin-like"/>
</dbReference>
<feature type="transmembrane region" description="Helical" evidence="7">
    <location>
        <begin position="91"/>
        <end position="113"/>
    </location>
</feature>
<organism evidence="8 9">
    <name type="scientific">Spiroplasma alleghenense</name>
    <dbReference type="NCBI Taxonomy" id="216931"/>
    <lineage>
        <taxon>Bacteria</taxon>
        <taxon>Bacillati</taxon>
        <taxon>Mycoplasmatota</taxon>
        <taxon>Mollicutes</taxon>
        <taxon>Entomoplasmatales</taxon>
        <taxon>Spiroplasmataceae</taxon>
        <taxon>Spiroplasma</taxon>
    </lineage>
</organism>
<dbReference type="GO" id="GO:0005886">
    <property type="term" value="C:plasma membrane"/>
    <property type="evidence" value="ECO:0007669"/>
    <property type="project" value="TreeGrafter"/>
</dbReference>
<evidence type="ECO:0000313" key="8">
    <source>
        <dbReference type="EMBL" id="AXK50863.1"/>
    </source>
</evidence>
<dbReference type="Proteomes" id="UP000254792">
    <property type="component" value="Chromosome"/>
</dbReference>
<accession>A0A345Z2N4</accession>
<evidence type="ECO:0000313" key="9">
    <source>
        <dbReference type="Proteomes" id="UP000254792"/>
    </source>
</evidence>
<dbReference type="KEGG" id="salx:SALLE_v1c01870"/>
<keyword evidence="3 7" id="KW-1133">Transmembrane helix</keyword>
<evidence type="ECO:0000256" key="4">
    <source>
        <dbReference type="ARBA" id="ARBA00023136"/>
    </source>
</evidence>
<dbReference type="GO" id="GO:0015499">
    <property type="term" value="F:formate transmembrane transporter activity"/>
    <property type="evidence" value="ECO:0007669"/>
    <property type="project" value="TreeGrafter"/>
</dbReference>
<feature type="region of interest" description="Disordered" evidence="6">
    <location>
        <begin position="362"/>
        <end position="390"/>
    </location>
</feature>
<protein>
    <submittedName>
        <fullName evidence="8">Formate/nitrite transporter</fullName>
    </submittedName>
</protein>
<comment type="similarity">
    <text evidence="5">Belongs to the FNT transporter (TC 1.A.16) family.</text>
</comment>
<dbReference type="PANTHER" id="PTHR30520">
    <property type="entry name" value="FORMATE TRANSPORTER-RELATED"/>
    <property type="match status" value="1"/>
</dbReference>
<evidence type="ECO:0000256" key="1">
    <source>
        <dbReference type="ARBA" id="ARBA00004141"/>
    </source>
</evidence>
<evidence type="ECO:0000256" key="6">
    <source>
        <dbReference type="SAM" id="MobiDB-lite"/>
    </source>
</evidence>
<dbReference type="EMBL" id="CP031376">
    <property type="protein sequence ID" value="AXK50863.1"/>
    <property type="molecule type" value="Genomic_DNA"/>
</dbReference>
<dbReference type="Gene3D" id="1.20.1080.10">
    <property type="entry name" value="Glycerol uptake facilitator protein"/>
    <property type="match status" value="1"/>
</dbReference>
<dbReference type="OrthoDB" id="391622at2"/>
<feature type="transmembrane region" description="Helical" evidence="7">
    <location>
        <begin position="197"/>
        <end position="216"/>
    </location>
</feature>
<gene>
    <name evidence="8" type="primary">focA</name>
    <name evidence="8" type="ORF">SALLE_v1c01870</name>
</gene>
<dbReference type="RefSeq" id="WP_115557784.1">
    <property type="nucleotide sequence ID" value="NZ_CP031376.1"/>
</dbReference>
<dbReference type="Pfam" id="PF01226">
    <property type="entry name" value="Form_Nir_trans"/>
    <property type="match status" value="1"/>
</dbReference>
<name>A0A345Z2N4_9MOLU</name>
<keyword evidence="9" id="KW-1185">Reference proteome</keyword>
<proteinExistence type="inferred from homology"/>
<keyword evidence="4 7" id="KW-0472">Membrane</keyword>
<feature type="transmembrane region" description="Helical" evidence="7">
    <location>
        <begin position="58"/>
        <end position="79"/>
    </location>
</feature>
<evidence type="ECO:0000256" key="5">
    <source>
        <dbReference type="ARBA" id="ARBA00049660"/>
    </source>
</evidence>
<reference evidence="8 9" key="1">
    <citation type="submission" date="2018-07" db="EMBL/GenBank/DDBJ databases">
        <title>Complete genome sequence of Spiroplasma alleghenense PLHS-1 (ATCC 51752).</title>
        <authorList>
            <person name="Chou L."/>
            <person name="Lee T.-Y."/>
            <person name="Tsai Y.-M."/>
            <person name="Kuo C.-H."/>
        </authorList>
    </citation>
    <scope>NUCLEOTIDE SEQUENCE [LARGE SCALE GENOMIC DNA]</scope>
    <source>
        <strain evidence="8 9">PLHS-1</strain>
    </source>
</reference>
<dbReference type="AlphaFoldDB" id="A0A345Z2N4"/>
<dbReference type="PANTHER" id="PTHR30520:SF6">
    <property type="entry name" value="FORMATE_NITRATE FAMILY TRANSPORTER (EUROFUNG)"/>
    <property type="match status" value="1"/>
</dbReference>
<feature type="transmembrane region" description="Helical" evidence="7">
    <location>
        <begin position="228"/>
        <end position="248"/>
    </location>
</feature>
<comment type="subcellular location">
    <subcellularLocation>
        <location evidence="1">Membrane</location>
        <topology evidence="1">Multi-pass membrane protein</topology>
    </subcellularLocation>
</comment>
<keyword evidence="2 7" id="KW-0812">Transmembrane</keyword>
<evidence type="ECO:0000256" key="3">
    <source>
        <dbReference type="ARBA" id="ARBA00022989"/>
    </source>
</evidence>
<sequence>MNKTENDIYIAKLNETIADLEKIDYSALNVSHGFQTDGFLGGFSAVIKKIKYAFHLQILLGILGGIVAASAYVAVVYSTKGMPASLGWLKTLLSGLIFPGGIIMITFLGGSLFTSHSMATLPVMLNALDRRPFLKALFATLLGNMIGALIVPLVFMGTGAFTDSAFYNAMVSTITHKMFQFGEELEHASYAVPHLKFWIMAMVSSLFSGILCNFLVSTTLPITFSSKHPMASILVMFFSLSFFVISGYNHGPANFFFFWSWIIMYIQHPETYHAFAWWAPLAFLLVNVIPALFGNWLGGGLIMPLILYSNNKDLTQLLVKKIIYERAQVALKEAKGQVVITTTGAAIDTEIIKDIKKRQLEEAQQKNNSESENIRTKFKKNIQSKGKESE</sequence>
<dbReference type="InterPro" id="IPR000292">
    <property type="entry name" value="For/NO2_transpt"/>
</dbReference>